<protein>
    <submittedName>
        <fullName evidence="1">Uncharacterized protein</fullName>
    </submittedName>
</protein>
<evidence type="ECO:0000313" key="2">
    <source>
        <dbReference type="Proteomes" id="UP000198221"/>
    </source>
</evidence>
<accession>A0A1C5K3W6</accession>
<dbReference type="InterPro" id="IPR035900">
    <property type="entry name" value="Colicin_E_sf"/>
</dbReference>
<dbReference type="RefSeq" id="WP_172875931.1">
    <property type="nucleotide sequence ID" value="NZ_LT607754.1"/>
</dbReference>
<dbReference type="Proteomes" id="UP000198221">
    <property type="component" value="Chromosome I"/>
</dbReference>
<sequence>MELRPELCPPVAPEQRIADLSTAIATIAKLLERGESADSAIAAFNAGTGHAYTAYDFRIYWKSRNVEDFAIEAARSASPKVENVTRDELFEIVRRIQRADDGTDYYVRLLHSHVLHPRVSSLIFFPPPELVDASPEDIVDAALSYQPIAL</sequence>
<evidence type="ECO:0000313" key="1">
    <source>
        <dbReference type="EMBL" id="SCG77492.1"/>
    </source>
</evidence>
<gene>
    <name evidence="1" type="ORF">GA0070613_6280</name>
</gene>
<dbReference type="SUPFAM" id="SSF47345">
    <property type="entry name" value="Colicin E immunity proteins"/>
    <property type="match status" value="1"/>
</dbReference>
<dbReference type="EMBL" id="LT607754">
    <property type="protein sequence ID" value="SCG77492.1"/>
    <property type="molecule type" value="Genomic_DNA"/>
</dbReference>
<dbReference type="AlphaFoldDB" id="A0A1C5K3W6"/>
<dbReference type="Gene3D" id="1.10.1200.20">
    <property type="entry name" value="Colicin E immunity protein"/>
    <property type="match status" value="1"/>
</dbReference>
<reference evidence="2" key="1">
    <citation type="submission" date="2016-06" db="EMBL/GenBank/DDBJ databases">
        <authorList>
            <person name="Varghese N."/>
            <person name="Submissions Spin"/>
        </authorList>
    </citation>
    <scope>NUCLEOTIDE SEQUENCE [LARGE SCALE GENOMIC DNA]</scope>
    <source>
        <strain evidence="2">DSM 43819</strain>
    </source>
</reference>
<proteinExistence type="predicted"/>
<keyword evidence="2" id="KW-1185">Reference proteome</keyword>
<name>A0A1C5K3W6_9ACTN</name>
<organism evidence="1 2">
    <name type="scientific">Micromonospora inositola</name>
    <dbReference type="NCBI Taxonomy" id="47865"/>
    <lineage>
        <taxon>Bacteria</taxon>
        <taxon>Bacillati</taxon>
        <taxon>Actinomycetota</taxon>
        <taxon>Actinomycetes</taxon>
        <taxon>Micromonosporales</taxon>
        <taxon>Micromonosporaceae</taxon>
        <taxon>Micromonospora</taxon>
    </lineage>
</organism>